<dbReference type="GO" id="GO:0005654">
    <property type="term" value="C:nucleoplasm"/>
    <property type="evidence" value="ECO:0007669"/>
    <property type="project" value="UniProtKB-ARBA"/>
</dbReference>
<comment type="caution">
    <text evidence="8">The sequence shown here is derived from an EMBL/GenBank/DDBJ whole genome shotgun (WGS) entry which is preliminary data.</text>
</comment>
<evidence type="ECO:0000256" key="4">
    <source>
        <dbReference type="ARBA" id="ARBA00023163"/>
    </source>
</evidence>
<keyword evidence="3" id="KW-0805">Transcription regulation</keyword>
<dbReference type="InterPro" id="IPR013907">
    <property type="entry name" value="Sds3"/>
</dbReference>
<evidence type="ECO:0000313" key="8">
    <source>
        <dbReference type="EMBL" id="CAF0781210.1"/>
    </source>
</evidence>
<dbReference type="GO" id="GO:0010468">
    <property type="term" value="P:regulation of gene expression"/>
    <property type="evidence" value="ECO:0007669"/>
    <property type="project" value="UniProtKB-ARBA"/>
</dbReference>
<accession>A0A813RF47</accession>
<feature type="coiled-coil region" evidence="6">
    <location>
        <begin position="210"/>
        <end position="252"/>
    </location>
</feature>
<protein>
    <recommendedName>
        <fullName evidence="10">Sin3 histone deacetylase corepressor complex component SDS3</fullName>
    </recommendedName>
</protein>
<feature type="compositionally biased region" description="Basic residues" evidence="7">
    <location>
        <begin position="1"/>
        <end position="16"/>
    </location>
</feature>
<evidence type="ECO:0000256" key="5">
    <source>
        <dbReference type="ARBA" id="ARBA00023242"/>
    </source>
</evidence>
<name>A0A813RF47_9BILA</name>
<evidence type="ECO:0000313" key="9">
    <source>
        <dbReference type="Proteomes" id="UP000663879"/>
    </source>
</evidence>
<dbReference type="OrthoDB" id="70376at2759"/>
<reference evidence="8" key="1">
    <citation type="submission" date="2021-02" db="EMBL/GenBank/DDBJ databases">
        <authorList>
            <person name="Nowell W R."/>
        </authorList>
    </citation>
    <scope>NUCLEOTIDE SEQUENCE</scope>
    <source>
        <strain evidence="8">Ploen Becks lab</strain>
    </source>
</reference>
<organism evidence="8 9">
    <name type="scientific">Brachionus calyciflorus</name>
    <dbReference type="NCBI Taxonomy" id="104777"/>
    <lineage>
        <taxon>Eukaryota</taxon>
        <taxon>Metazoa</taxon>
        <taxon>Spiralia</taxon>
        <taxon>Gnathifera</taxon>
        <taxon>Rotifera</taxon>
        <taxon>Eurotatoria</taxon>
        <taxon>Monogononta</taxon>
        <taxon>Pseudotrocha</taxon>
        <taxon>Ploima</taxon>
        <taxon>Brachionidae</taxon>
        <taxon>Brachionus</taxon>
    </lineage>
</organism>
<keyword evidence="2" id="KW-0678">Repressor</keyword>
<evidence type="ECO:0000256" key="1">
    <source>
        <dbReference type="ARBA" id="ARBA00004123"/>
    </source>
</evidence>
<feature type="region of interest" description="Disordered" evidence="7">
    <location>
        <begin position="1"/>
        <end position="30"/>
    </location>
</feature>
<keyword evidence="6" id="KW-0175">Coiled coil</keyword>
<gene>
    <name evidence="8" type="ORF">OXX778_LOCUS5472</name>
</gene>
<dbReference type="AlphaFoldDB" id="A0A813RF47"/>
<evidence type="ECO:0000256" key="7">
    <source>
        <dbReference type="SAM" id="MobiDB-lite"/>
    </source>
</evidence>
<evidence type="ECO:0000256" key="2">
    <source>
        <dbReference type="ARBA" id="ARBA00022491"/>
    </source>
</evidence>
<evidence type="ECO:0008006" key="10">
    <source>
        <dbReference type="Google" id="ProtNLM"/>
    </source>
</evidence>
<evidence type="ECO:0000256" key="6">
    <source>
        <dbReference type="SAM" id="Coils"/>
    </source>
</evidence>
<dbReference type="Pfam" id="PF08598">
    <property type="entry name" value="Sds3"/>
    <property type="match status" value="1"/>
</dbReference>
<keyword evidence="9" id="KW-1185">Reference proteome</keyword>
<feature type="coiled-coil region" evidence="6">
    <location>
        <begin position="73"/>
        <end position="107"/>
    </location>
</feature>
<proteinExistence type="predicted"/>
<keyword evidence="5" id="KW-0539">Nucleus</keyword>
<sequence>MPLVNKKQKISNKGSKKQNLFSSKSGEKNCKSKTISTIIGLKTSLSDQNNITNKRSIQDENAYSSKKMRLGKLQNSNVDFKKETIEIDEAENENKKVENNNKLIEIDLKSFSTEDLKLKEKYFEDKLKSLNEKLGKLKELGFLNRIENDFDIKENVNVDDNLMSFMREYSEEMKKLDRDCEDKLDGLKEWYKRERDEIDETFKLESKKAIQEFYAKRKELKENLKNEHEDKRKKIENDLNMLEINFDYYENKIFPTRKLRRRTTTNVNNPNFDFLIDASSLDIMY</sequence>
<dbReference type="EMBL" id="CAJNOC010000597">
    <property type="protein sequence ID" value="CAF0781210.1"/>
    <property type="molecule type" value="Genomic_DNA"/>
</dbReference>
<dbReference type="SMART" id="SM01401">
    <property type="entry name" value="Sds3"/>
    <property type="match status" value="1"/>
</dbReference>
<keyword evidence="4" id="KW-0804">Transcription</keyword>
<dbReference type="Proteomes" id="UP000663879">
    <property type="component" value="Unassembled WGS sequence"/>
</dbReference>
<comment type="subcellular location">
    <subcellularLocation>
        <location evidence="1">Nucleus</location>
    </subcellularLocation>
</comment>
<evidence type="ECO:0000256" key="3">
    <source>
        <dbReference type="ARBA" id="ARBA00023015"/>
    </source>
</evidence>